<evidence type="ECO:0000313" key="1">
    <source>
        <dbReference type="EMBL" id="GAA3779057.1"/>
    </source>
</evidence>
<accession>A0ABP7H030</accession>
<sequence length="147" mass="16651">MKNSILIIATVVFTFLNVNATNEKMILNTSNEVIEITKDKIVKVYDWTVKTNKGTYSGTSLNLEHANNMITLVSSGEIILEKKVESFFMLNSEVKNKEKRNYFWEVTSTKGYAKGYSSSEKDAHKMIKLVASGDIITSKIIFSQPRQ</sequence>
<organism evidence="1 2">
    <name type="scientific">Corallibacter vietnamensis</name>
    <dbReference type="NCBI Taxonomy" id="904130"/>
    <lineage>
        <taxon>Bacteria</taxon>
        <taxon>Pseudomonadati</taxon>
        <taxon>Bacteroidota</taxon>
        <taxon>Flavobacteriia</taxon>
        <taxon>Flavobacteriales</taxon>
        <taxon>Flavobacteriaceae</taxon>
        <taxon>Corallibacter</taxon>
    </lineage>
</organism>
<dbReference type="RefSeq" id="WP_344727566.1">
    <property type="nucleotide sequence ID" value="NZ_BAABBI010000001.1"/>
</dbReference>
<proteinExistence type="predicted"/>
<protein>
    <recommendedName>
        <fullName evidence="3">DUF4430 domain-containing protein</fullName>
    </recommendedName>
</protein>
<dbReference type="EMBL" id="BAABBI010000001">
    <property type="protein sequence ID" value="GAA3779057.1"/>
    <property type="molecule type" value="Genomic_DNA"/>
</dbReference>
<gene>
    <name evidence="1" type="ORF">GCM10022271_09150</name>
</gene>
<name>A0ABP7H030_9FLAO</name>
<evidence type="ECO:0008006" key="3">
    <source>
        <dbReference type="Google" id="ProtNLM"/>
    </source>
</evidence>
<reference evidence="2" key="1">
    <citation type="journal article" date="2019" name="Int. J. Syst. Evol. Microbiol.">
        <title>The Global Catalogue of Microorganisms (GCM) 10K type strain sequencing project: providing services to taxonomists for standard genome sequencing and annotation.</title>
        <authorList>
            <consortium name="The Broad Institute Genomics Platform"/>
            <consortium name="The Broad Institute Genome Sequencing Center for Infectious Disease"/>
            <person name="Wu L."/>
            <person name="Ma J."/>
        </authorList>
    </citation>
    <scope>NUCLEOTIDE SEQUENCE [LARGE SCALE GENOMIC DNA]</scope>
    <source>
        <strain evidence="2">JCM 17525</strain>
    </source>
</reference>
<keyword evidence="2" id="KW-1185">Reference proteome</keyword>
<comment type="caution">
    <text evidence="1">The sequence shown here is derived from an EMBL/GenBank/DDBJ whole genome shotgun (WGS) entry which is preliminary data.</text>
</comment>
<evidence type="ECO:0000313" key="2">
    <source>
        <dbReference type="Proteomes" id="UP001501456"/>
    </source>
</evidence>
<dbReference type="Proteomes" id="UP001501456">
    <property type="component" value="Unassembled WGS sequence"/>
</dbReference>